<keyword evidence="2" id="KW-1185">Reference proteome</keyword>
<evidence type="ECO:0000313" key="2">
    <source>
        <dbReference type="Proteomes" id="UP000323824"/>
    </source>
</evidence>
<dbReference type="AlphaFoldDB" id="A0A5C1Q8W9"/>
<accession>A0A5C1Q8W9</accession>
<reference evidence="1 2" key="2">
    <citation type="submission" date="2019-09" db="EMBL/GenBank/DDBJ databases">
        <title>Complete Genome Sequence and Methylome Analysis of free living Spirochaetas.</title>
        <authorList>
            <person name="Leshcheva N."/>
            <person name="Mikheeva N."/>
        </authorList>
    </citation>
    <scope>NUCLEOTIDE SEQUENCE [LARGE SCALE GENOMIC DNA]</scope>
    <source>
        <strain evidence="1 2">P</strain>
    </source>
</reference>
<organism evidence="1 2">
    <name type="scientific">Thiospirochaeta perfilievii</name>
    <dbReference type="NCBI Taxonomy" id="252967"/>
    <lineage>
        <taxon>Bacteria</taxon>
        <taxon>Pseudomonadati</taxon>
        <taxon>Spirochaetota</taxon>
        <taxon>Spirochaetia</taxon>
        <taxon>Spirochaetales</taxon>
        <taxon>Spirochaetaceae</taxon>
        <taxon>Thiospirochaeta</taxon>
    </lineage>
</organism>
<dbReference type="EMBL" id="CP035807">
    <property type="protein sequence ID" value="QEN03326.1"/>
    <property type="molecule type" value="Genomic_DNA"/>
</dbReference>
<sequence>MLNGFIPQRPKDKVKMLKSYRNLYIKEVSDGKKTKWEELTFFEKAKVDAKCLQHLKMIRF</sequence>
<name>A0A5C1Q8W9_9SPIO</name>
<reference evidence="1 2" key="1">
    <citation type="submission" date="2019-02" db="EMBL/GenBank/DDBJ databases">
        <authorList>
            <person name="Fomenkov A."/>
            <person name="Dubinina G."/>
            <person name="Grabovich M."/>
            <person name="Vincze T."/>
            <person name="Roberts R.J."/>
        </authorList>
    </citation>
    <scope>NUCLEOTIDE SEQUENCE [LARGE SCALE GENOMIC DNA]</scope>
    <source>
        <strain evidence="1 2">P</strain>
    </source>
</reference>
<proteinExistence type="predicted"/>
<dbReference type="RefSeq" id="WP_149566586.1">
    <property type="nucleotide sequence ID" value="NZ_CP035807.1"/>
</dbReference>
<protein>
    <submittedName>
        <fullName evidence="1">Uncharacterized protein</fullName>
    </submittedName>
</protein>
<dbReference type="KEGG" id="sper:EW093_00930"/>
<dbReference type="Proteomes" id="UP000323824">
    <property type="component" value="Chromosome"/>
</dbReference>
<gene>
    <name evidence="1" type="ORF">EW093_00930</name>
</gene>
<evidence type="ECO:0000313" key="1">
    <source>
        <dbReference type="EMBL" id="QEN03326.1"/>
    </source>
</evidence>